<dbReference type="OrthoDB" id="3945418at2759"/>
<dbReference type="PRINTS" id="PR00385">
    <property type="entry name" value="P450"/>
</dbReference>
<dbReference type="GO" id="GO:0020037">
    <property type="term" value="F:heme binding"/>
    <property type="evidence" value="ECO:0007669"/>
    <property type="project" value="InterPro"/>
</dbReference>
<dbReference type="HOGENOM" id="CLU_001570_14_2_1"/>
<dbReference type="GO" id="GO:0005506">
    <property type="term" value="F:iron ion binding"/>
    <property type="evidence" value="ECO:0007669"/>
    <property type="project" value="InterPro"/>
</dbReference>
<dbReference type="PRINTS" id="PR00463">
    <property type="entry name" value="EP450I"/>
</dbReference>
<evidence type="ECO:0000313" key="8">
    <source>
        <dbReference type="Proteomes" id="UP000030752"/>
    </source>
</evidence>
<dbReference type="RefSeq" id="XP_008713629.1">
    <property type="nucleotide sequence ID" value="XM_008715407.1"/>
</dbReference>
<keyword evidence="5 6" id="KW-0349">Heme</keyword>
<evidence type="ECO:0000256" key="4">
    <source>
        <dbReference type="ARBA" id="ARBA00023004"/>
    </source>
</evidence>
<evidence type="ECO:0000256" key="1">
    <source>
        <dbReference type="ARBA" id="ARBA00001971"/>
    </source>
</evidence>
<dbReference type="Pfam" id="PF00067">
    <property type="entry name" value="p450"/>
    <property type="match status" value="1"/>
</dbReference>
<dbReference type="EMBL" id="KI635846">
    <property type="protein sequence ID" value="ETN44187.1"/>
    <property type="molecule type" value="Genomic_DNA"/>
</dbReference>
<accession>W2S658</accession>
<dbReference type="InterPro" id="IPR036396">
    <property type="entry name" value="Cyt_P450_sf"/>
</dbReference>
<keyword evidence="6" id="KW-0503">Monooxygenase</keyword>
<feature type="binding site" description="axial binding residue" evidence="5">
    <location>
        <position position="448"/>
    </location>
    <ligand>
        <name>heme</name>
        <dbReference type="ChEBI" id="CHEBI:30413"/>
    </ligand>
    <ligandPart>
        <name>Fe</name>
        <dbReference type="ChEBI" id="CHEBI:18248"/>
    </ligandPart>
</feature>
<dbReference type="VEuPathDB" id="FungiDB:HMPREF1541_10737"/>
<dbReference type="SUPFAM" id="SSF48264">
    <property type="entry name" value="Cytochrome P450"/>
    <property type="match status" value="1"/>
</dbReference>
<sequence length="509" mass="57122">MAIRQALPSLLETTFTDAALVASTLFLVYLVLRSLYRLSPLHTLHHIPGPICSRLSSIPLLYHSYMGDETAWFNRLHRLHGPMIRISPNTVDISDGAALHDIYVANGGFRKPDIYHNFSPDGHHLALFSETDPAKRQSRVRAVAGCFASSSVRAGIGRTLEVATEMAEVLQLAKEKAVVSGKPVDVLGLARSFAADAASVNLLKYEWGALARCKEMIESGEMDHGLRGEGMLDFYDAFGRYWYLPPAAFKIVEWMRLRFADKAVFQTIDTLWTHIDRAVAAVKMEMEKFTGTFPERLLHVRFSEAETKAQIADALFAGVETTGFNVASIVWHLVRRPAAYSRLREEVFAHDPSQDVRMLPYLGAVVYEGLRISKANPTRFPRVVPAGGWAFGTNVLPAGTEVSCTPYELHFNSDIYNDPTSFLPERWLDAGEEMRRNWIPFGLGSRRCIARELALMEIHYAVYALVKSDALAGAFCCQRELELLEWFSVKVVGGRIDLKWNQVMHKENV</sequence>
<dbReference type="InParanoid" id="W2S658"/>
<dbReference type="Gene3D" id="1.10.630.10">
    <property type="entry name" value="Cytochrome P450"/>
    <property type="match status" value="1"/>
</dbReference>
<dbReference type="InterPro" id="IPR050121">
    <property type="entry name" value="Cytochrome_P450_monoxygenase"/>
</dbReference>
<keyword evidence="4 5" id="KW-0408">Iron</keyword>
<gene>
    <name evidence="7" type="ORF">HMPREF1541_10737</name>
</gene>
<evidence type="ECO:0000256" key="2">
    <source>
        <dbReference type="ARBA" id="ARBA00022723"/>
    </source>
</evidence>
<dbReference type="GO" id="GO:0016705">
    <property type="term" value="F:oxidoreductase activity, acting on paired donors, with incorporation or reduction of molecular oxygen"/>
    <property type="evidence" value="ECO:0007669"/>
    <property type="project" value="InterPro"/>
</dbReference>
<dbReference type="STRING" id="1220924.W2S658"/>
<comment type="similarity">
    <text evidence="6">Belongs to the cytochrome P450 family.</text>
</comment>
<dbReference type="InterPro" id="IPR001128">
    <property type="entry name" value="Cyt_P450"/>
</dbReference>
<protein>
    <recommendedName>
        <fullName evidence="9">Cytochrome P450</fullName>
    </recommendedName>
</protein>
<keyword evidence="2 5" id="KW-0479">Metal-binding</keyword>
<evidence type="ECO:0008006" key="9">
    <source>
        <dbReference type="Google" id="ProtNLM"/>
    </source>
</evidence>
<dbReference type="PROSITE" id="PS00086">
    <property type="entry name" value="CYTOCHROME_P450"/>
    <property type="match status" value="1"/>
</dbReference>
<reference evidence="7 8" key="1">
    <citation type="submission" date="2013-03" db="EMBL/GenBank/DDBJ databases">
        <title>The Genome Sequence of Phialophora europaea CBS 101466.</title>
        <authorList>
            <consortium name="The Broad Institute Genomics Platform"/>
            <person name="Cuomo C."/>
            <person name="de Hoog S."/>
            <person name="Gorbushina A."/>
            <person name="Walker B."/>
            <person name="Young S.K."/>
            <person name="Zeng Q."/>
            <person name="Gargeya S."/>
            <person name="Fitzgerald M."/>
            <person name="Haas B."/>
            <person name="Abouelleil A."/>
            <person name="Allen A.W."/>
            <person name="Alvarado L."/>
            <person name="Arachchi H.M."/>
            <person name="Berlin A.M."/>
            <person name="Chapman S.B."/>
            <person name="Gainer-Dewar J."/>
            <person name="Goldberg J."/>
            <person name="Griggs A."/>
            <person name="Gujja S."/>
            <person name="Hansen M."/>
            <person name="Howarth C."/>
            <person name="Imamovic A."/>
            <person name="Ireland A."/>
            <person name="Larimer J."/>
            <person name="McCowan C."/>
            <person name="Murphy C."/>
            <person name="Pearson M."/>
            <person name="Poon T.W."/>
            <person name="Priest M."/>
            <person name="Roberts A."/>
            <person name="Saif S."/>
            <person name="Shea T."/>
            <person name="Sisk P."/>
            <person name="Sykes S."/>
            <person name="Wortman J."/>
            <person name="Nusbaum C."/>
            <person name="Birren B."/>
        </authorList>
    </citation>
    <scope>NUCLEOTIDE SEQUENCE [LARGE SCALE GENOMIC DNA]</scope>
    <source>
        <strain evidence="7 8">CBS 101466</strain>
    </source>
</reference>
<dbReference type="AlphaFoldDB" id="W2S658"/>
<dbReference type="PANTHER" id="PTHR24305:SF156">
    <property type="entry name" value="P450, PUTATIVE (EUROFUNG)-RELATED"/>
    <property type="match status" value="1"/>
</dbReference>
<dbReference type="PANTHER" id="PTHR24305">
    <property type="entry name" value="CYTOCHROME P450"/>
    <property type="match status" value="1"/>
</dbReference>
<dbReference type="InterPro" id="IPR002401">
    <property type="entry name" value="Cyt_P450_E_grp-I"/>
</dbReference>
<dbReference type="GO" id="GO:0004497">
    <property type="term" value="F:monooxygenase activity"/>
    <property type="evidence" value="ECO:0007669"/>
    <property type="project" value="UniProtKB-KW"/>
</dbReference>
<dbReference type="InterPro" id="IPR017972">
    <property type="entry name" value="Cyt_P450_CS"/>
</dbReference>
<evidence type="ECO:0000313" key="7">
    <source>
        <dbReference type="EMBL" id="ETN44187.1"/>
    </source>
</evidence>
<dbReference type="eggNOG" id="KOG0159">
    <property type="taxonomic scope" value="Eukaryota"/>
</dbReference>
<dbReference type="Proteomes" id="UP000030752">
    <property type="component" value="Unassembled WGS sequence"/>
</dbReference>
<proteinExistence type="inferred from homology"/>
<keyword evidence="3 6" id="KW-0560">Oxidoreductase</keyword>
<keyword evidence="8" id="KW-1185">Reference proteome</keyword>
<dbReference type="GeneID" id="19978076"/>
<evidence type="ECO:0000256" key="6">
    <source>
        <dbReference type="RuleBase" id="RU000461"/>
    </source>
</evidence>
<organism evidence="7 8">
    <name type="scientific">Cyphellophora europaea (strain CBS 101466)</name>
    <name type="common">Phialophora europaea</name>
    <dbReference type="NCBI Taxonomy" id="1220924"/>
    <lineage>
        <taxon>Eukaryota</taxon>
        <taxon>Fungi</taxon>
        <taxon>Dikarya</taxon>
        <taxon>Ascomycota</taxon>
        <taxon>Pezizomycotina</taxon>
        <taxon>Eurotiomycetes</taxon>
        <taxon>Chaetothyriomycetidae</taxon>
        <taxon>Chaetothyriales</taxon>
        <taxon>Cyphellophoraceae</taxon>
        <taxon>Cyphellophora</taxon>
    </lineage>
</organism>
<comment type="cofactor">
    <cofactor evidence="1 5">
        <name>heme</name>
        <dbReference type="ChEBI" id="CHEBI:30413"/>
    </cofactor>
</comment>
<name>W2S658_CYPE1</name>
<evidence type="ECO:0000256" key="5">
    <source>
        <dbReference type="PIRSR" id="PIRSR602401-1"/>
    </source>
</evidence>
<evidence type="ECO:0000256" key="3">
    <source>
        <dbReference type="ARBA" id="ARBA00023002"/>
    </source>
</evidence>